<dbReference type="GO" id="GO:0006412">
    <property type="term" value="P:translation"/>
    <property type="evidence" value="ECO:0007669"/>
    <property type="project" value="TreeGrafter"/>
</dbReference>
<dbReference type="InterPro" id="IPR037027">
    <property type="entry name" value="YqgF/RNaseH-like_dom_sf"/>
</dbReference>
<dbReference type="EMBL" id="QZCH01000001">
    <property type="protein sequence ID" value="RJG51675.1"/>
    <property type="molecule type" value="Genomic_DNA"/>
</dbReference>
<accession>A0A418YL10</accession>
<dbReference type="InterPro" id="IPR050437">
    <property type="entry name" value="Ribos_protein_bS1-like"/>
</dbReference>
<dbReference type="PANTHER" id="PTHR10724">
    <property type="entry name" value="30S RIBOSOMAL PROTEIN S1"/>
    <property type="match status" value="1"/>
</dbReference>
<dbReference type="InterPro" id="IPR003029">
    <property type="entry name" value="S1_domain"/>
</dbReference>
<dbReference type="Proteomes" id="UP000283255">
    <property type="component" value="Unassembled WGS sequence"/>
</dbReference>
<dbReference type="InterPro" id="IPR006641">
    <property type="entry name" value="YqgF/RNaseH-like_dom"/>
</dbReference>
<reference evidence="3 4" key="1">
    <citation type="submission" date="2018-09" db="EMBL/GenBank/DDBJ databases">
        <authorList>
            <person name="Wang F."/>
        </authorList>
    </citation>
    <scope>NUCLEOTIDE SEQUENCE [LARGE SCALE GENOMIC DNA]</scope>
    <source>
        <strain evidence="3 4">PLHSC7-2</strain>
    </source>
</reference>
<dbReference type="InterPro" id="IPR012340">
    <property type="entry name" value="NA-bd_OB-fold"/>
</dbReference>
<dbReference type="FunFam" id="2.40.50.140:FF:000051">
    <property type="entry name" value="RNA-binding transcriptional accessory protein"/>
    <property type="match status" value="1"/>
</dbReference>
<proteinExistence type="predicted"/>
<dbReference type="GO" id="GO:0006139">
    <property type="term" value="P:nucleobase-containing compound metabolic process"/>
    <property type="evidence" value="ECO:0007669"/>
    <property type="project" value="InterPro"/>
</dbReference>
<evidence type="ECO:0000256" key="1">
    <source>
        <dbReference type="SAM" id="MobiDB-lite"/>
    </source>
</evidence>
<reference evidence="3 4" key="2">
    <citation type="submission" date="2019-01" db="EMBL/GenBank/DDBJ databases">
        <title>Motilimonas pumilus sp. nov., isolated from the gut of sea cucumber (Apostichopus japonicus).</title>
        <authorList>
            <person name="Wang F.-Q."/>
            <person name="Ren L.-H."/>
            <person name="Lin Y.-W."/>
            <person name="Sun G.-H."/>
            <person name="Du Z.-J."/>
            <person name="Zhao J.-X."/>
            <person name="Liu X.-J."/>
            <person name="Liu L.-J."/>
        </authorList>
    </citation>
    <scope>NUCLEOTIDE SEQUENCE [LARGE SCALE GENOMIC DNA]</scope>
    <source>
        <strain evidence="3 4">PLHSC7-2</strain>
    </source>
</reference>
<dbReference type="AlphaFoldDB" id="A0A418YL10"/>
<evidence type="ECO:0000313" key="4">
    <source>
        <dbReference type="Proteomes" id="UP000283255"/>
    </source>
</evidence>
<dbReference type="Pfam" id="PF17674">
    <property type="entry name" value="HHH_9"/>
    <property type="match status" value="1"/>
</dbReference>
<dbReference type="CDD" id="cd05685">
    <property type="entry name" value="S1_Tex"/>
    <property type="match status" value="1"/>
</dbReference>
<dbReference type="Pfam" id="PF00575">
    <property type="entry name" value="S1"/>
    <property type="match status" value="1"/>
</dbReference>
<dbReference type="Gene3D" id="1.10.10.650">
    <property type="entry name" value="RuvA domain 2-like"/>
    <property type="match status" value="1"/>
</dbReference>
<dbReference type="Gene3D" id="1.10.150.310">
    <property type="entry name" value="Tex RuvX-like domain-like"/>
    <property type="match status" value="1"/>
</dbReference>
<dbReference type="OrthoDB" id="9804714at2"/>
<dbReference type="RefSeq" id="WP_119909198.1">
    <property type="nucleotide sequence ID" value="NZ_QZCH01000001.1"/>
</dbReference>
<dbReference type="PROSITE" id="PS50126">
    <property type="entry name" value="S1"/>
    <property type="match status" value="1"/>
</dbReference>
<dbReference type="InterPro" id="IPR044146">
    <property type="entry name" value="S1_Tex"/>
</dbReference>
<feature type="region of interest" description="Disordered" evidence="1">
    <location>
        <begin position="720"/>
        <end position="770"/>
    </location>
</feature>
<dbReference type="SMART" id="SM00316">
    <property type="entry name" value="S1"/>
    <property type="match status" value="1"/>
</dbReference>
<feature type="domain" description="S1 motif" evidence="2">
    <location>
        <begin position="649"/>
        <end position="718"/>
    </location>
</feature>
<dbReference type="FunFam" id="3.30.420.140:FF:000001">
    <property type="entry name" value="RNA-binding transcriptional accessory protein"/>
    <property type="match status" value="1"/>
</dbReference>
<gene>
    <name evidence="3" type="ORF">D1Z90_02295</name>
</gene>
<dbReference type="SUPFAM" id="SSF158832">
    <property type="entry name" value="Tex N-terminal region-like"/>
    <property type="match status" value="1"/>
</dbReference>
<protein>
    <submittedName>
        <fullName evidence="3">RNA-binding transcriptional accessory protein</fullName>
    </submittedName>
</protein>
<evidence type="ECO:0000313" key="3">
    <source>
        <dbReference type="EMBL" id="RJG51675.1"/>
    </source>
</evidence>
<comment type="caution">
    <text evidence="3">The sequence shown here is derived from an EMBL/GenBank/DDBJ whole genome shotgun (WGS) entry which is preliminary data.</text>
</comment>
<keyword evidence="4" id="KW-1185">Reference proteome</keyword>
<dbReference type="GO" id="GO:0003729">
    <property type="term" value="F:mRNA binding"/>
    <property type="evidence" value="ECO:0007669"/>
    <property type="project" value="UniProtKB-ARBA"/>
</dbReference>
<dbReference type="FunFam" id="1.10.150.310:FF:000001">
    <property type="entry name" value="RNA-binding transcriptional accessory protein"/>
    <property type="match status" value="1"/>
</dbReference>
<dbReference type="InterPro" id="IPR041692">
    <property type="entry name" value="HHH_9"/>
</dbReference>
<dbReference type="InterPro" id="IPR010994">
    <property type="entry name" value="RuvA_2-like"/>
</dbReference>
<dbReference type="InterPro" id="IPR018974">
    <property type="entry name" value="Tex-like_N"/>
</dbReference>
<dbReference type="PANTHER" id="PTHR10724:SF10">
    <property type="entry name" value="S1 RNA-BINDING DOMAIN-CONTAINING PROTEIN 1"/>
    <property type="match status" value="1"/>
</dbReference>
<dbReference type="SUPFAM" id="SSF47781">
    <property type="entry name" value="RuvA domain 2-like"/>
    <property type="match status" value="2"/>
</dbReference>
<dbReference type="Pfam" id="PF16921">
    <property type="entry name" value="Tex_YqgF"/>
    <property type="match status" value="1"/>
</dbReference>
<dbReference type="InterPro" id="IPR023323">
    <property type="entry name" value="Tex-like_dom_sf"/>
</dbReference>
<feature type="compositionally biased region" description="Polar residues" evidence="1">
    <location>
        <begin position="723"/>
        <end position="757"/>
    </location>
</feature>
<dbReference type="SUPFAM" id="SSF53098">
    <property type="entry name" value="Ribonuclease H-like"/>
    <property type="match status" value="1"/>
</dbReference>
<dbReference type="FunFam" id="1.10.10.650:FF:000001">
    <property type="entry name" value="S1 RNA-binding domain 1"/>
    <property type="match status" value="1"/>
</dbReference>
<dbReference type="Gene3D" id="1.10.3500.10">
    <property type="entry name" value="Tex N-terminal region-like"/>
    <property type="match status" value="1"/>
</dbReference>
<dbReference type="Pfam" id="PF22706">
    <property type="entry name" value="Tex_central_region"/>
    <property type="match status" value="1"/>
</dbReference>
<dbReference type="GO" id="GO:0003735">
    <property type="term" value="F:structural constituent of ribosome"/>
    <property type="evidence" value="ECO:0007669"/>
    <property type="project" value="TreeGrafter"/>
</dbReference>
<dbReference type="InterPro" id="IPR032639">
    <property type="entry name" value="Tex_YqgF"/>
</dbReference>
<dbReference type="SMART" id="SM00732">
    <property type="entry name" value="YqgFc"/>
    <property type="match status" value="1"/>
</dbReference>
<evidence type="ECO:0000259" key="2">
    <source>
        <dbReference type="PROSITE" id="PS50126"/>
    </source>
</evidence>
<dbReference type="InterPro" id="IPR055179">
    <property type="entry name" value="Tex-like_central_region"/>
</dbReference>
<dbReference type="Gene3D" id="2.40.50.140">
    <property type="entry name" value="Nucleic acid-binding proteins"/>
    <property type="match status" value="1"/>
</dbReference>
<dbReference type="Pfam" id="PF09371">
    <property type="entry name" value="Tex_N"/>
    <property type="match status" value="1"/>
</dbReference>
<sequence length="770" mass="84121">MTAISQIIAAEIAANRPQIDAAIQLLDEGATVPFIARYRKEATGGLDDGQLRTLEQRLTYLRELDSRRDTIIASIQEQEKLTPALRQAISDAATKTELEDLYLPYKPKRTTKGKIAIEAGLEPLANKLLSDQHCDADSAAAAFVNPENGIADVKAALEGAKFILMERFAQDAKLLAKVRSHLQQNATLDANVVTGQEQAGSKFKDYFDYTEKLSKIPSHRALALFRGRNEGTLQLTLNPEPSVEEGREASIGEVLLAQHLELTLTGISRWLRTVLQWTWRIKLMMQLENELLSQLREQAEEEAINVFAKNLSDLLMAAPAGPKVTLALDPGLRTGVKVAVVNQTGKLLDYDTIYPHAPKKQWQQSLASLAQLCHKHQVNLISIGNGTASRETDQLVADLIKAKPELKLTKIMVSEAGASVYSASELAANEFPNLDVSIRGAVSIARRLQDPLAELVKIEPKAIGVGQYQHDVSQHLLAKKLGGVVEDCVNAVGVDVNSASAALLTYVAGLNATIAQNIVDYRDENGIFVDRKQLKKVARLGPKAFQQCAGFLRVNGGKNPLDSSAVHPEAYNLVKSMASQLNLPIEKLIANQAVLSQLQAKEYANEEFGIPTVTDIITELNKPGRDPRPEFKTAHFKEGVETLADLKPEMVLEGVVTNVANFGAFVDVGVHQDGLVHISCLSDKFVSDPREVVKAGEIVKVKVLEVDIQRKRVSLTMKLHDSAPSQTKPTTARTKSKPAQRQTKAQSNAQPRNSGNSAFADAFKNAKQGR</sequence>
<organism evidence="3 4">
    <name type="scientific">Motilimonas pumila</name>
    <dbReference type="NCBI Taxonomy" id="2303987"/>
    <lineage>
        <taxon>Bacteria</taxon>
        <taxon>Pseudomonadati</taxon>
        <taxon>Pseudomonadota</taxon>
        <taxon>Gammaproteobacteria</taxon>
        <taxon>Alteromonadales</taxon>
        <taxon>Alteromonadales genera incertae sedis</taxon>
        <taxon>Motilimonas</taxon>
    </lineage>
</organism>
<dbReference type="Gene3D" id="3.30.420.140">
    <property type="entry name" value="YqgF/RNase H-like domain"/>
    <property type="match status" value="1"/>
</dbReference>
<dbReference type="InterPro" id="IPR023319">
    <property type="entry name" value="Tex-like_HTH_dom_sf"/>
</dbReference>
<dbReference type="InterPro" id="IPR012337">
    <property type="entry name" value="RNaseH-like_sf"/>
</dbReference>
<dbReference type="GO" id="GO:0005829">
    <property type="term" value="C:cytosol"/>
    <property type="evidence" value="ECO:0007669"/>
    <property type="project" value="TreeGrafter"/>
</dbReference>
<dbReference type="SUPFAM" id="SSF50249">
    <property type="entry name" value="Nucleic acid-binding proteins"/>
    <property type="match status" value="1"/>
</dbReference>
<name>A0A418YL10_9GAMM</name>
<dbReference type="Pfam" id="PF12836">
    <property type="entry name" value="HHH_3"/>
    <property type="match status" value="1"/>
</dbReference>